<proteinExistence type="inferred from homology"/>
<dbReference type="GO" id="GO:0006099">
    <property type="term" value="P:tricarboxylic acid cycle"/>
    <property type="evidence" value="ECO:0007669"/>
    <property type="project" value="UniProtKB-KW"/>
</dbReference>
<dbReference type="FunFam" id="3.30.1490.20:FF:000020">
    <property type="entry name" value="Protein lysine acetyltransferase"/>
    <property type="match status" value="1"/>
</dbReference>
<dbReference type="InterPro" id="IPR011761">
    <property type="entry name" value="ATP-grasp"/>
</dbReference>
<feature type="domain" description="ATP-grasp" evidence="7">
    <location>
        <begin position="490"/>
        <end position="526"/>
    </location>
</feature>
<organism evidence="9 10">
    <name type="scientific">Consotaella salsifontis</name>
    <dbReference type="NCBI Taxonomy" id="1365950"/>
    <lineage>
        <taxon>Bacteria</taxon>
        <taxon>Pseudomonadati</taxon>
        <taxon>Pseudomonadota</taxon>
        <taxon>Alphaproteobacteria</taxon>
        <taxon>Hyphomicrobiales</taxon>
        <taxon>Aurantimonadaceae</taxon>
        <taxon>Consotaella</taxon>
    </lineage>
</organism>
<dbReference type="SUPFAM" id="SSF56059">
    <property type="entry name" value="Glutathione synthetase ATP-binding domain-like"/>
    <property type="match status" value="1"/>
</dbReference>
<dbReference type="InterPro" id="IPR043938">
    <property type="entry name" value="Ligase_CoA_dom"/>
</dbReference>
<dbReference type="InterPro" id="IPR036291">
    <property type="entry name" value="NAD(P)-bd_dom_sf"/>
</dbReference>
<dbReference type="InterPro" id="IPR032875">
    <property type="entry name" value="Succ_CoA_lig_flav_dom"/>
</dbReference>
<keyword evidence="2" id="KW-0436">Ligase</keyword>
<keyword evidence="10" id="KW-1185">Reference proteome</keyword>
<dbReference type="Pfam" id="PF13549">
    <property type="entry name" value="ATP-grasp_5"/>
    <property type="match status" value="1"/>
</dbReference>
<dbReference type="InterPro" id="IPR013815">
    <property type="entry name" value="ATP_grasp_subdomain_1"/>
</dbReference>
<keyword evidence="9" id="KW-0808">Transferase</keyword>
<evidence type="ECO:0000259" key="8">
    <source>
        <dbReference type="PROSITE" id="PS51186"/>
    </source>
</evidence>
<dbReference type="Gene3D" id="3.40.50.720">
    <property type="entry name" value="NAD(P)-binding Rossmann-like Domain"/>
    <property type="match status" value="1"/>
</dbReference>
<dbReference type="GO" id="GO:0005524">
    <property type="term" value="F:ATP binding"/>
    <property type="evidence" value="ECO:0007669"/>
    <property type="project" value="UniProtKB-UniRule"/>
</dbReference>
<dbReference type="Proteomes" id="UP000190135">
    <property type="component" value="Unassembled WGS sequence"/>
</dbReference>
<dbReference type="SUPFAM" id="SSF51735">
    <property type="entry name" value="NAD(P)-binding Rossmann-fold domains"/>
    <property type="match status" value="1"/>
</dbReference>
<dbReference type="GO" id="GO:0016747">
    <property type="term" value="F:acyltransferase activity, transferring groups other than amino-acyl groups"/>
    <property type="evidence" value="ECO:0007669"/>
    <property type="project" value="InterPro"/>
</dbReference>
<evidence type="ECO:0000313" key="9">
    <source>
        <dbReference type="EMBL" id="SJZ65975.1"/>
    </source>
</evidence>
<gene>
    <name evidence="9" type="ORF">SAMN05428963_102109</name>
</gene>
<accession>A0A1T4MGI4</accession>
<dbReference type="OrthoDB" id="9807426at2"/>
<dbReference type="AlphaFoldDB" id="A0A1T4MGI4"/>
<dbReference type="PROSITE" id="PS51186">
    <property type="entry name" value="GNAT"/>
    <property type="match status" value="1"/>
</dbReference>
<evidence type="ECO:0000256" key="6">
    <source>
        <dbReference type="PROSITE-ProRule" id="PRU00409"/>
    </source>
</evidence>
<evidence type="ECO:0000259" key="7">
    <source>
        <dbReference type="PROSITE" id="PS50975"/>
    </source>
</evidence>
<dbReference type="Gene3D" id="3.40.630.30">
    <property type="match status" value="1"/>
</dbReference>
<dbReference type="Pfam" id="PF19045">
    <property type="entry name" value="Ligase_CoA_2"/>
    <property type="match status" value="1"/>
</dbReference>
<dbReference type="InterPro" id="IPR003781">
    <property type="entry name" value="CoA-bd"/>
</dbReference>
<dbReference type="GO" id="GO:0046872">
    <property type="term" value="F:metal ion binding"/>
    <property type="evidence" value="ECO:0007669"/>
    <property type="project" value="InterPro"/>
</dbReference>
<comment type="similarity">
    <text evidence="5">In the N-terminal section; belongs to the acetate CoA ligase alpha subunit family.</text>
</comment>
<dbReference type="SUPFAM" id="SSF55729">
    <property type="entry name" value="Acyl-CoA N-acyltransferases (Nat)"/>
    <property type="match status" value="1"/>
</dbReference>
<dbReference type="Pfam" id="PF00583">
    <property type="entry name" value="Acetyltransf_1"/>
    <property type="match status" value="1"/>
</dbReference>
<sequence>MTVRNLDALFAPKSIALIGASNRPGTVGSVLARNLFRAGFQGPVMPINPHEEVIGSTVNYRSVADLPLDPDLAVIATPAASVPALVAELGERGCRAAVVISSGFSPSLRDELLAAARPHLMRIVGPSCVGFVSPQRGINASIAHITPRAGDLAFVSQSGPLALAVLDWADAHGVGFSHLLSIGDMSDVDIGDLLDHLAQDGRTRAILLYAESITGARKFMSAARIAARIKPVVIIKSGRTEAGARAAMSHTGVLAGSDAVCDAAFRRAGMLRVASLRELFEAVGTLACQVRPRGNRLAILTNSGGAGVLATDALEDHGATLAALAPETLSQLEALLPADWSHGNPVEILREATGERYEKALKAILPDHEQDAVLVMNCPTATTDGLDAARATVAALGSTRRVPILTCWMGASTAEPARRLFAERAVPTYETPDGAVRAFMHLVEYRRNQDLLMQTPPPLKVNPAHRETARVLVEEALREGRDVLTEPEAKQLLAAYEIPVVDTRIVTTPQEAAAAAEEIGYPVALKILSRDISHKSEVGGVQLELDSPEAVRIAASDMLDLVRQRKPKAQVDGFTVQQMIVRAHAHELLVGIAEDPNFGPVVLVGQGGTAAEVIADRAVGLPPLNMVLAHDMIARTRVSRLLRGYRERPAADMDAIAHTLVKLSQMAADFAEIAELDINPLLADHSGVIALDGRVVVRPKPAAGTARFAIRPYPEELERDITLRAGAGYHIRPIRPEDEPALIEMLERSSPEDLVLRFFAPVKRIDHSFVARLTQIDYEREMAFVIKPDASMEAPILGAARIIADPDNEAAEYGIMVRSDMKGHGIGSALMRHLLVYGKARGLKRVFGDVLYENRGMIDLAGRLGFSRHVDENDPQICRVEIDLATIDPNLAG</sequence>
<dbReference type="EMBL" id="FUXL01000002">
    <property type="protein sequence ID" value="SJZ65975.1"/>
    <property type="molecule type" value="Genomic_DNA"/>
</dbReference>
<dbReference type="InterPro" id="IPR051538">
    <property type="entry name" value="Acyl-CoA_Synth/Transferase"/>
</dbReference>
<dbReference type="SMART" id="SM00881">
    <property type="entry name" value="CoA_binding"/>
    <property type="match status" value="1"/>
</dbReference>
<evidence type="ECO:0000256" key="3">
    <source>
        <dbReference type="ARBA" id="ARBA00022741"/>
    </source>
</evidence>
<dbReference type="PANTHER" id="PTHR43334">
    <property type="entry name" value="ACETATE--COA LIGASE [ADP-FORMING]"/>
    <property type="match status" value="1"/>
</dbReference>
<dbReference type="Pfam" id="PF13380">
    <property type="entry name" value="CoA_binding_2"/>
    <property type="match status" value="1"/>
</dbReference>
<dbReference type="InterPro" id="IPR016181">
    <property type="entry name" value="Acyl_CoA_acyltransferase"/>
</dbReference>
<dbReference type="PROSITE" id="PS50975">
    <property type="entry name" value="ATP_GRASP"/>
    <property type="match status" value="1"/>
</dbReference>
<evidence type="ECO:0000256" key="1">
    <source>
        <dbReference type="ARBA" id="ARBA00022532"/>
    </source>
</evidence>
<evidence type="ECO:0000256" key="5">
    <source>
        <dbReference type="ARBA" id="ARBA00060888"/>
    </source>
</evidence>
<dbReference type="PANTHER" id="PTHR43334:SF1">
    <property type="entry name" value="3-HYDROXYPROPIONATE--COA LIGASE [ADP-FORMING]"/>
    <property type="match status" value="1"/>
</dbReference>
<dbReference type="Gene3D" id="3.30.1490.20">
    <property type="entry name" value="ATP-grasp fold, A domain"/>
    <property type="match status" value="1"/>
</dbReference>
<feature type="domain" description="N-acetyltransferase" evidence="8">
    <location>
        <begin position="729"/>
        <end position="885"/>
    </location>
</feature>
<dbReference type="CDD" id="cd04301">
    <property type="entry name" value="NAT_SF"/>
    <property type="match status" value="1"/>
</dbReference>
<protein>
    <submittedName>
        <fullName evidence="9">Acetyltransferase</fullName>
    </submittedName>
</protein>
<name>A0A1T4MGI4_9HYPH</name>
<evidence type="ECO:0000256" key="2">
    <source>
        <dbReference type="ARBA" id="ARBA00022598"/>
    </source>
</evidence>
<dbReference type="SUPFAM" id="SSF52210">
    <property type="entry name" value="Succinyl-CoA synthetase domains"/>
    <property type="match status" value="2"/>
</dbReference>
<dbReference type="Gene3D" id="3.30.470.20">
    <property type="entry name" value="ATP-grasp fold, B domain"/>
    <property type="match status" value="1"/>
</dbReference>
<keyword evidence="1" id="KW-0816">Tricarboxylic acid cycle</keyword>
<dbReference type="RefSeq" id="WP_078706816.1">
    <property type="nucleotide sequence ID" value="NZ_FUXL01000002.1"/>
</dbReference>
<dbReference type="InterPro" id="IPR000182">
    <property type="entry name" value="GNAT_dom"/>
</dbReference>
<dbReference type="Gene3D" id="3.40.50.261">
    <property type="entry name" value="Succinyl-CoA synthetase domains"/>
    <property type="match status" value="2"/>
</dbReference>
<dbReference type="Pfam" id="PF13607">
    <property type="entry name" value="Succ_CoA_lig"/>
    <property type="match status" value="1"/>
</dbReference>
<evidence type="ECO:0000256" key="4">
    <source>
        <dbReference type="ARBA" id="ARBA00022840"/>
    </source>
</evidence>
<reference evidence="9 10" key="1">
    <citation type="submission" date="2017-02" db="EMBL/GenBank/DDBJ databases">
        <authorList>
            <person name="Peterson S.W."/>
        </authorList>
    </citation>
    <scope>NUCLEOTIDE SEQUENCE [LARGE SCALE GENOMIC DNA]</scope>
    <source>
        <strain evidence="9 10">USBA 369</strain>
    </source>
</reference>
<keyword evidence="3 6" id="KW-0547">Nucleotide-binding</keyword>
<evidence type="ECO:0000313" key="10">
    <source>
        <dbReference type="Proteomes" id="UP000190135"/>
    </source>
</evidence>
<dbReference type="GO" id="GO:0043758">
    <property type="term" value="F:acetate-CoA ligase (ADP-forming) activity"/>
    <property type="evidence" value="ECO:0007669"/>
    <property type="project" value="InterPro"/>
</dbReference>
<dbReference type="STRING" id="1365950.SAMN05428963_102109"/>
<keyword evidence="4 6" id="KW-0067">ATP-binding</keyword>
<dbReference type="InterPro" id="IPR016102">
    <property type="entry name" value="Succinyl-CoA_synth-like"/>
</dbReference>